<dbReference type="PROSITE" id="PS50109">
    <property type="entry name" value="HIS_KIN"/>
    <property type="match status" value="1"/>
</dbReference>
<dbReference type="SUPFAM" id="SSF158472">
    <property type="entry name" value="HAMP domain-like"/>
    <property type="match status" value="1"/>
</dbReference>
<accession>A0ABS9Z783</accession>
<feature type="domain" description="HAMP" evidence="16">
    <location>
        <begin position="323"/>
        <end position="376"/>
    </location>
</feature>
<evidence type="ECO:0000256" key="13">
    <source>
        <dbReference type="ARBA" id="ARBA00023136"/>
    </source>
</evidence>
<dbReference type="PANTHER" id="PTHR42878:SF7">
    <property type="entry name" value="SENSOR HISTIDINE KINASE GLRK"/>
    <property type="match status" value="1"/>
</dbReference>
<keyword evidence="11 14" id="KW-1133">Transmembrane helix</keyword>
<evidence type="ECO:0000256" key="5">
    <source>
        <dbReference type="ARBA" id="ARBA00022553"/>
    </source>
</evidence>
<keyword evidence="12" id="KW-0902">Two-component regulatory system</keyword>
<dbReference type="Gene3D" id="3.30.450.20">
    <property type="entry name" value="PAS domain"/>
    <property type="match status" value="1"/>
</dbReference>
<evidence type="ECO:0000256" key="14">
    <source>
        <dbReference type="SAM" id="Phobius"/>
    </source>
</evidence>
<comment type="caution">
    <text evidence="17">The sequence shown here is derived from an EMBL/GenBank/DDBJ whole genome shotgun (WGS) entry which is preliminary data.</text>
</comment>
<dbReference type="InterPro" id="IPR036890">
    <property type="entry name" value="HATPase_C_sf"/>
</dbReference>
<keyword evidence="7 14" id="KW-0812">Transmembrane</keyword>
<dbReference type="SMART" id="SM00388">
    <property type="entry name" value="HisKA"/>
    <property type="match status" value="1"/>
</dbReference>
<dbReference type="InterPro" id="IPR017232">
    <property type="entry name" value="NtrY"/>
</dbReference>
<evidence type="ECO:0000256" key="8">
    <source>
        <dbReference type="ARBA" id="ARBA00022741"/>
    </source>
</evidence>
<dbReference type="Pfam" id="PF00512">
    <property type="entry name" value="HisKA"/>
    <property type="match status" value="1"/>
</dbReference>
<keyword evidence="8" id="KW-0547">Nucleotide-binding</keyword>
<dbReference type="PROSITE" id="PS50885">
    <property type="entry name" value="HAMP"/>
    <property type="match status" value="1"/>
</dbReference>
<comment type="subcellular location">
    <subcellularLocation>
        <location evidence="2">Cell membrane</location>
        <topology evidence="2">Multi-pass membrane protein</topology>
    </subcellularLocation>
</comment>
<feature type="transmembrane region" description="Helical" evidence="14">
    <location>
        <begin position="95"/>
        <end position="117"/>
    </location>
</feature>
<dbReference type="Gene3D" id="3.30.565.10">
    <property type="entry name" value="Histidine kinase-like ATPase, C-terminal domain"/>
    <property type="match status" value="1"/>
</dbReference>
<keyword evidence="18" id="KW-1185">Reference proteome</keyword>
<feature type="domain" description="Histidine kinase" evidence="15">
    <location>
        <begin position="519"/>
        <end position="736"/>
    </location>
</feature>
<dbReference type="InterPro" id="IPR003660">
    <property type="entry name" value="HAMP_dom"/>
</dbReference>
<proteinExistence type="predicted"/>
<dbReference type="InterPro" id="IPR036097">
    <property type="entry name" value="HisK_dim/P_sf"/>
</dbReference>
<feature type="transmembrane region" description="Helical" evidence="14">
    <location>
        <begin position="299"/>
        <end position="321"/>
    </location>
</feature>
<keyword evidence="5" id="KW-0597">Phosphoprotein</keyword>
<keyword evidence="9 17" id="KW-0418">Kinase</keyword>
<dbReference type="Pfam" id="PF02518">
    <property type="entry name" value="HATPase_c"/>
    <property type="match status" value="1"/>
</dbReference>
<keyword evidence="13 14" id="KW-0472">Membrane</keyword>
<dbReference type="InterPro" id="IPR003594">
    <property type="entry name" value="HATPase_dom"/>
</dbReference>
<feature type="transmembrane region" description="Helical" evidence="14">
    <location>
        <begin position="59"/>
        <end position="83"/>
    </location>
</feature>
<evidence type="ECO:0000256" key="6">
    <source>
        <dbReference type="ARBA" id="ARBA00022679"/>
    </source>
</evidence>
<evidence type="ECO:0000256" key="1">
    <source>
        <dbReference type="ARBA" id="ARBA00000085"/>
    </source>
</evidence>
<dbReference type="EC" id="2.7.13.3" evidence="3"/>
<dbReference type="InterPro" id="IPR004358">
    <property type="entry name" value="Sig_transdc_His_kin-like_C"/>
</dbReference>
<dbReference type="Pfam" id="PF19312">
    <property type="entry name" value="NtrY_N"/>
    <property type="match status" value="1"/>
</dbReference>
<dbReference type="SMART" id="SM00304">
    <property type="entry name" value="HAMP"/>
    <property type="match status" value="1"/>
</dbReference>
<dbReference type="Gene3D" id="6.10.340.10">
    <property type="match status" value="1"/>
</dbReference>
<evidence type="ECO:0000256" key="7">
    <source>
        <dbReference type="ARBA" id="ARBA00022692"/>
    </source>
</evidence>
<keyword evidence="4" id="KW-1003">Cell membrane</keyword>
<sequence>MTQDKENRPETRQSRRRDRRFLSRLGPFVVAVAILCAIGSFLIFAGLTPLTPTDQNVKYLFFVDAAIAVILAALVAFEAVQLIRAWRARTAAAGLHIRIVALFAVIAAVPAISMAIVGSVTLDKLFNPAFMRDVRGFIGGATEAANLFRENQCLWLLQESQLTASDLDRGKPMFDSDRSLFKEFFTSRAHFLGFSAAAMIKRDGSIVEQVDTGSMIRDPVVKPQEQDFNDSLKNEPLCLILNQGRTFVALRPLPSFKDTFLYTSRPVDPFTLEFPKQAAALNHLFDNFEQHRSQFQTTLAIMFGLLATIMLLAAVWIGLAFTNALVAPIRRLIAATDQVSAGNFYVQVPVRASEGDLAHLGQTFNKMTSELRQQQSRLIAANHLMDERRVFTEAVLFGVPAAVIGVGAKADVTVLNPSARVLVGAEGQDADKADKAIGQPVAEALPELAAMIEEARAGYSRMTQRQITLNRDGRERTYNVRITNGPLNRGERTFVATLDDMTDLVSAQRTAAWADVARRIAHEIKNPLTPIQLSAERLKRKYGKVITSDKDVFDQCTDTIIRQVDDIKRMVDEFSAFSRMPKAQLATDDLTACIEQVLFLMRHGHSDIAIAGDFPPGPIVARFDRRLLSQAVTNVVKNATEGIAAADMAGREPKIDVRLRVADGVAVIDIEDNGKGFPRENRARLLEPYMTTRAEGTGLGLPIVAKILEDHGGGIELLDAASGQGALVRLHFPIAAAPAAEEGAESAEKA</sequence>
<dbReference type="CDD" id="cd00082">
    <property type="entry name" value="HisKA"/>
    <property type="match status" value="1"/>
</dbReference>
<dbReference type="Proteomes" id="UP001139104">
    <property type="component" value="Unassembled WGS sequence"/>
</dbReference>
<evidence type="ECO:0000256" key="9">
    <source>
        <dbReference type="ARBA" id="ARBA00022777"/>
    </source>
</evidence>
<dbReference type="InterPro" id="IPR045671">
    <property type="entry name" value="NtrY-like_N"/>
</dbReference>
<evidence type="ECO:0000256" key="11">
    <source>
        <dbReference type="ARBA" id="ARBA00022989"/>
    </source>
</evidence>
<dbReference type="InterPro" id="IPR050351">
    <property type="entry name" value="BphY/WalK/GraS-like"/>
</dbReference>
<comment type="catalytic activity">
    <reaction evidence="1">
        <text>ATP + protein L-histidine = ADP + protein N-phospho-L-histidine.</text>
        <dbReference type="EC" id="2.7.13.3"/>
    </reaction>
</comment>
<dbReference type="Gene3D" id="1.10.287.130">
    <property type="match status" value="1"/>
</dbReference>
<organism evidence="17 18">
    <name type="scientific">Candidatus Rhodoblastus alkanivorans</name>
    <dbReference type="NCBI Taxonomy" id="2954117"/>
    <lineage>
        <taxon>Bacteria</taxon>
        <taxon>Pseudomonadati</taxon>
        <taxon>Pseudomonadota</taxon>
        <taxon>Alphaproteobacteria</taxon>
        <taxon>Hyphomicrobiales</taxon>
        <taxon>Rhodoblastaceae</taxon>
        <taxon>Rhodoblastus</taxon>
    </lineage>
</organism>
<evidence type="ECO:0000313" key="17">
    <source>
        <dbReference type="EMBL" id="MCI4683250.1"/>
    </source>
</evidence>
<dbReference type="SMART" id="SM00387">
    <property type="entry name" value="HATPase_c"/>
    <property type="match status" value="1"/>
</dbReference>
<evidence type="ECO:0000256" key="4">
    <source>
        <dbReference type="ARBA" id="ARBA00022475"/>
    </source>
</evidence>
<name>A0ABS9Z783_9HYPH</name>
<dbReference type="PANTHER" id="PTHR42878">
    <property type="entry name" value="TWO-COMPONENT HISTIDINE KINASE"/>
    <property type="match status" value="1"/>
</dbReference>
<evidence type="ECO:0000313" key="18">
    <source>
        <dbReference type="Proteomes" id="UP001139104"/>
    </source>
</evidence>
<dbReference type="CDD" id="cd06225">
    <property type="entry name" value="HAMP"/>
    <property type="match status" value="1"/>
</dbReference>
<evidence type="ECO:0000256" key="10">
    <source>
        <dbReference type="ARBA" id="ARBA00022840"/>
    </source>
</evidence>
<keyword evidence="10" id="KW-0067">ATP-binding</keyword>
<evidence type="ECO:0000256" key="12">
    <source>
        <dbReference type="ARBA" id="ARBA00023012"/>
    </source>
</evidence>
<keyword evidence="6" id="KW-0808">Transferase</keyword>
<dbReference type="InterPro" id="IPR005467">
    <property type="entry name" value="His_kinase_dom"/>
</dbReference>
<dbReference type="SUPFAM" id="SSF55874">
    <property type="entry name" value="ATPase domain of HSP90 chaperone/DNA topoisomerase II/histidine kinase"/>
    <property type="match status" value="1"/>
</dbReference>
<dbReference type="SUPFAM" id="SSF47384">
    <property type="entry name" value="Homodimeric domain of signal transducing histidine kinase"/>
    <property type="match status" value="1"/>
</dbReference>
<gene>
    <name evidence="17" type="ORF">K2U94_10790</name>
</gene>
<dbReference type="EMBL" id="JAIVFP010000001">
    <property type="protein sequence ID" value="MCI4683250.1"/>
    <property type="molecule type" value="Genomic_DNA"/>
</dbReference>
<dbReference type="GO" id="GO:0016301">
    <property type="term" value="F:kinase activity"/>
    <property type="evidence" value="ECO:0007669"/>
    <property type="project" value="UniProtKB-KW"/>
</dbReference>
<evidence type="ECO:0000256" key="2">
    <source>
        <dbReference type="ARBA" id="ARBA00004651"/>
    </source>
</evidence>
<evidence type="ECO:0000259" key="15">
    <source>
        <dbReference type="PROSITE" id="PS50109"/>
    </source>
</evidence>
<dbReference type="InterPro" id="IPR003661">
    <property type="entry name" value="HisK_dim/P_dom"/>
</dbReference>
<reference evidence="17" key="1">
    <citation type="journal article" date="2022" name="ISME J.">
        <title>Identification of active gaseous-alkane degraders at natural gas seeps.</title>
        <authorList>
            <person name="Farhan Ul Haque M."/>
            <person name="Hernandez M."/>
            <person name="Crombie A.T."/>
            <person name="Murrell J.C."/>
        </authorList>
    </citation>
    <scope>NUCLEOTIDE SEQUENCE</scope>
    <source>
        <strain evidence="17">PC2</strain>
    </source>
</reference>
<dbReference type="PRINTS" id="PR00344">
    <property type="entry name" value="BCTRLSENSOR"/>
</dbReference>
<feature type="transmembrane region" description="Helical" evidence="14">
    <location>
        <begin position="21"/>
        <end position="47"/>
    </location>
</feature>
<protein>
    <recommendedName>
        <fullName evidence="3">histidine kinase</fullName>
        <ecNumber evidence="3">2.7.13.3</ecNumber>
    </recommendedName>
</protein>
<evidence type="ECO:0000256" key="3">
    <source>
        <dbReference type="ARBA" id="ARBA00012438"/>
    </source>
</evidence>
<dbReference type="PIRSF" id="PIRSF037532">
    <property type="entry name" value="STHK_NtrY"/>
    <property type="match status" value="1"/>
</dbReference>
<dbReference type="Pfam" id="PF00672">
    <property type="entry name" value="HAMP"/>
    <property type="match status" value="1"/>
</dbReference>
<evidence type="ECO:0000259" key="16">
    <source>
        <dbReference type="PROSITE" id="PS50885"/>
    </source>
</evidence>